<dbReference type="SUPFAM" id="SSF101353">
    <property type="entry name" value="Putative anticodon-binding domain of alanyl-tRNA synthetase (AlaRS)"/>
    <property type="match status" value="1"/>
</dbReference>
<name>A0A423MVM0_PSEFL</name>
<dbReference type="InterPro" id="IPR023033">
    <property type="entry name" value="Ala_tRNA_ligase_euk/bac"/>
</dbReference>
<dbReference type="SUPFAM" id="SSF50447">
    <property type="entry name" value="Translation proteins"/>
    <property type="match status" value="1"/>
</dbReference>
<keyword evidence="6 12" id="KW-0547">Nucleotide-binding</keyword>
<sequence>MKSAEIREAFLRFFEEQGHTRVASSSLIPGNDPTLLFTNAGMNQFKDCFLGQEKRAYTRATSSQKCVRAGGKNSDLENVGYTARHHTFFEMLGNFSFGDYFKKDAITYAWTFLTGVLQLPKEKLWVTVYASDDEAYDIWTKEIGVPVERMIRIGDNKGAPYASDNFWTMGDTGPCGPCTEIFYDHGDHIWGGPPGSPEEDGDRYIEIWNNVFMQFNRTADGVLHPLPAPSVDTGMGLERISAVMQHVNSNYDIDLFKNLLKASAEAIGCENGDQSSLKVVSDHIRSCGFLIADGVLPSNEGRGYVLRRIIRRACRHGNKLGATGSFFYKIVAALVAEMGEAFPELKKQQSNIERVLKAEEEQFSKTLEHGLKILEQDLLELKGTVVPGDVVFKLYDTYGFPMDLTADIARERSLTVDEAGFEREMEAQRVRARSASSFGLDYNTLVKVDVATEFTGYKDTSGSAKIVAIYKDGQSVDVLNEGEEAVIVLNQTPFYAESGGQIGDCGYLQAGSARFDVRDTTKTGGAFLHHGVLDSGSLTIGAPVETHVDAEVRHATSLNHSATHLLHAALRQVLGEHVQQKGSLVDSQRLRFDFSHFEAIKPEQIKALEDIVNAEIRKNSAVETEETDIETAKNKGAMALFGEKYGDNVRVLSMGGDFSVELCGGIHANRTGDIGLLKIISEGGVASGVRRIEAVTGAQALAYLNAAEEQLKEAASLVKGSRDNLIDKLSAVLERNRQLEKQLEQLQAKAASAAGDDLSSSALDVKGVKVLAARLDGQDAKALLALVDQLKNKLGRAVILLGSVHEEKVVLVAGVTKDLTGQLKAGDLMKQAAAAVGGKGGGRPDMAQGGGVDAGALDGALALTVPFVEQGL</sequence>
<dbReference type="SUPFAM" id="SSF55681">
    <property type="entry name" value="Class II aaRS and biotin synthetases"/>
    <property type="match status" value="1"/>
</dbReference>
<evidence type="ECO:0000256" key="3">
    <source>
        <dbReference type="ARBA" id="ARBA00022555"/>
    </source>
</evidence>
<dbReference type="EC" id="6.1.1.7" evidence="12"/>
<dbReference type="InterPro" id="IPR002318">
    <property type="entry name" value="Ala-tRNA-lgiase_IIc"/>
</dbReference>
<comment type="subcellular location">
    <subcellularLocation>
        <location evidence="1 12">Cytoplasm</location>
    </subcellularLocation>
</comment>
<dbReference type="Gene3D" id="3.10.310.40">
    <property type="match status" value="1"/>
</dbReference>
<dbReference type="HAMAP" id="MF_00036_B">
    <property type="entry name" value="Ala_tRNA_synth_B"/>
    <property type="match status" value="1"/>
</dbReference>
<keyword evidence="9 12" id="KW-0694">RNA-binding</keyword>
<evidence type="ECO:0000256" key="12">
    <source>
        <dbReference type="HAMAP-Rule" id="MF_00036"/>
    </source>
</evidence>
<evidence type="ECO:0000256" key="7">
    <source>
        <dbReference type="ARBA" id="ARBA00022833"/>
    </source>
</evidence>
<dbReference type="Pfam" id="PF07973">
    <property type="entry name" value="tRNA_SAD"/>
    <property type="match status" value="1"/>
</dbReference>
<dbReference type="FunFam" id="3.10.310.40:FF:000001">
    <property type="entry name" value="Alanine--tRNA ligase"/>
    <property type="match status" value="1"/>
</dbReference>
<dbReference type="FunFam" id="2.40.30.130:FF:000001">
    <property type="entry name" value="Alanine--tRNA ligase"/>
    <property type="match status" value="1"/>
</dbReference>
<evidence type="ECO:0000256" key="1">
    <source>
        <dbReference type="ARBA" id="ARBA00004496"/>
    </source>
</evidence>
<keyword evidence="7 12" id="KW-0862">Zinc</keyword>
<evidence type="ECO:0000256" key="9">
    <source>
        <dbReference type="ARBA" id="ARBA00022884"/>
    </source>
</evidence>
<dbReference type="Pfam" id="PF02272">
    <property type="entry name" value="DHHA1"/>
    <property type="match status" value="1"/>
</dbReference>
<keyword evidence="4 12" id="KW-0436">Ligase</keyword>
<dbReference type="FunFam" id="3.30.930.10:FF:000004">
    <property type="entry name" value="Alanine--tRNA ligase"/>
    <property type="match status" value="1"/>
</dbReference>
<keyword evidence="10 12" id="KW-0648">Protein biosynthesis</keyword>
<dbReference type="Proteomes" id="UP000283650">
    <property type="component" value="Unassembled WGS sequence"/>
</dbReference>
<evidence type="ECO:0000256" key="8">
    <source>
        <dbReference type="ARBA" id="ARBA00022840"/>
    </source>
</evidence>
<evidence type="ECO:0000256" key="11">
    <source>
        <dbReference type="ARBA" id="ARBA00023146"/>
    </source>
</evidence>
<feature type="coiled-coil region" evidence="13">
    <location>
        <begin position="704"/>
        <end position="756"/>
    </location>
</feature>
<reference evidence="15 16" key="1">
    <citation type="submission" date="2016-10" db="EMBL/GenBank/DDBJ databases">
        <title>Comparative genome analysis of multiple Pseudomonas spp. focuses on biocontrol and plant growth promoting traits.</title>
        <authorList>
            <person name="Tao X.-Y."/>
            <person name="Taylor C.G."/>
        </authorList>
    </citation>
    <scope>NUCLEOTIDE SEQUENCE [LARGE SCALE GENOMIC DNA]</scope>
    <source>
        <strain evidence="15 16">2F9</strain>
    </source>
</reference>
<dbReference type="GO" id="GO:0006419">
    <property type="term" value="P:alanyl-tRNA aminoacylation"/>
    <property type="evidence" value="ECO:0007669"/>
    <property type="project" value="UniProtKB-UniRule"/>
</dbReference>
<dbReference type="Gene3D" id="3.30.980.10">
    <property type="entry name" value="Threonyl-trna Synthetase, Chain A, domain 2"/>
    <property type="match status" value="1"/>
</dbReference>
<dbReference type="GO" id="GO:0000049">
    <property type="term" value="F:tRNA binding"/>
    <property type="evidence" value="ECO:0007669"/>
    <property type="project" value="UniProtKB-KW"/>
</dbReference>
<evidence type="ECO:0000256" key="4">
    <source>
        <dbReference type="ARBA" id="ARBA00022598"/>
    </source>
</evidence>
<dbReference type="SMART" id="SM00863">
    <property type="entry name" value="tRNA_SAD"/>
    <property type="match status" value="1"/>
</dbReference>
<dbReference type="InterPro" id="IPR018163">
    <property type="entry name" value="Thr/Ala-tRNA-synth_IIc_edit"/>
</dbReference>
<dbReference type="FunFam" id="3.30.980.10:FF:000004">
    <property type="entry name" value="Alanine--tRNA ligase, cytoplasmic"/>
    <property type="match status" value="1"/>
</dbReference>
<evidence type="ECO:0000256" key="10">
    <source>
        <dbReference type="ARBA" id="ARBA00022917"/>
    </source>
</evidence>
<dbReference type="Gene3D" id="2.40.30.130">
    <property type="match status" value="1"/>
</dbReference>
<keyword evidence="12" id="KW-0963">Cytoplasm</keyword>
<gene>
    <name evidence="12" type="primary">alaS</name>
    <name evidence="15" type="ORF">BK672_21845</name>
</gene>
<dbReference type="InterPro" id="IPR009000">
    <property type="entry name" value="Transl_B-barrel_sf"/>
</dbReference>
<evidence type="ECO:0000313" key="15">
    <source>
        <dbReference type="EMBL" id="RON89502.1"/>
    </source>
</evidence>
<comment type="caution">
    <text evidence="15">The sequence shown here is derived from an EMBL/GenBank/DDBJ whole genome shotgun (WGS) entry which is preliminary data.</text>
</comment>
<dbReference type="Gene3D" id="6.10.250.550">
    <property type="match status" value="1"/>
</dbReference>
<keyword evidence="11 12" id="KW-0030">Aminoacyl-tRNA synthetase</keyword>
<dbReference type="RefSeq" id="WP_007919333.1">
    <property type="nucleotide sequence ID" value="NZ_MOBY01000031.1"/>
</dbReference>
<feature type="binding site" evidence="12">
    <location>
        <position position="663"/>
    </location>
    <ligand>
        <name>Zn(2+)</name>
        <dbReference type="ChEBI" id="CHEBI:29105"/>
    </ligand>
</feature>
<dbReference type="GO" id="GO:0002161">
    <property type="term" value="F:aminoacyl-tRNA deacylase activity"/>
    <property type="evidence" value="ECO:0007669"/>
    <property type="project" value="TreeGrafter"/>
</dbReference>
<comment type="cofactor">
    <cofactor evidence="12">
        <name>Zn(2+)</name>
        <dbReference type="ChEBI" id="CHEBI:29105"/>
    </cofactor>
    <text evidence="12">Binds 1 zinc ion per subunit.</text>
</comment>
<dbReference type="FunFam" id="3.30.54.20:FF:000001">
    <property type="entry name" value="Alanine--tRNA ligase"/>
    <property type="match status" value="1"/>
</dbReference>
<dbReference type="PANTHER" id="PTHR11777:SF9">
    <property type="entry name" value="ALANINE--TRNA LIGASE, CYTOPLASMIC"/>
    <property type="match status" value="1"/>
</dbReference>
<keyword evidence="8 12" id="KW-0067">ATP-binding</keyword>
<dbReference type="InterPro" id="IPR003156">
    <property type="entry name" value="DHHA1_dom"/>
</dbReference>
<dbReference type="SUPFAM" id="SSF55186">
    <property type="entry name" value="ThrRS/AlaRS common domain"/>
    <property type="match status" value="1"/>
</dbReference>
<dbReference type="Pfam" id="PF01411">
    <property type="entry name" value="tRNA-synt_2c"/>
    <property type="match status" value="1"/>
</dbReference>
<feature type="binding site" evidence="12">
    <location>
        <position position="667"/>
    </location>
    <ligand>
        <name>Zn(2+)</name>
        <dbReference type="ChEBI" id="CHEBI:29105"/>
    </ligand>
</feature>
<dbReference type="EMBL" id="MOBY01000031">
    <property type="protein sequence ID" value="RON89502.1"/>
    <property type="molecule type" value="Genomic_DNA"/>
</dbReference>
<evidence type="ECO:0000259" key="14">
    <source>
        <dbReference type="PROSITE" id="PS50860"/>
    </source>
</evidence>
<feature type="binding site" evidence="12">
    <location>
        <position position="564"/>
    </location>
    <ligand>
        <name>Zn(2+)</name>
        <dbReference type="ChEBI" id="CHEBI:29105"/>
    </ligand>
</feature>
<organism evidence="15 16">
    <name type="scientific">Pseudomonas fluorescens</name>
    <dbReference type="NCBI Taxonomy" id="294"/>
    <lineage>
        <taxon>Bacteria</taxon>
        <taxon>Pseudomonadati</taxon>
        <taxon>Pseudomonadota</taxon>
        <taxon>Gammaproteobacteria</taxon>
        <taxon>Pseudomonadales</taxon>
        <taxon>Pseudomonadaceae</taxon>
        <taxon>Pseudomonas</taxon>
    </lineage>
</organism>
<dbReference type="InterPro" id="IPR050058">
    <property type="entry name" value="Ala-tRNA_ligase"/>
</dbReference>
<comment type="function">
    <text evidence="12">Catalyzes the attachment of alanine to tRNA(Ala) in a two-step reaction: alanine is first activated by ATP to form Ala-AMP and then transferred to the acceptor end of tRNA(Ala). Also edits incorrectly charged Ser-tRNA(Ala) and Gly-tRNA(Ala) via its editing domain.</text>
</comment>
<dbReference type="GO" id="GO:0004813">
    <property type="term" value="F:alanine-tRNA ligase activity"/>
    <property type="evidence" value="ECO:0007669"/>
    <property type="project" value="UniProtKB-UniRule"/>
</dbReference>
<evidence type="ECO:0000256" key="2">
    <source>
        <dbReference type="ARBA" id="ARBA00008226"/>
    </source>
</evidence>
<feature type="binding site" evidence="12">
    <location>
        <position position="560"/>
    </location>
    <ligand>
        <name>Zn(2+)</name>
        <dbReference type="ChEBI" id="CHEBI:29105"/>
    </ligand>
</feature>
<evidence type="ECO:0000256" key="13">
    <source>
        <dbReference type="SAM" id="Coils"/>
    </source>
</evidence>
<dbReference type="GO" id="GO:0005829">
    <property type="term" value="C:cytosol"/>
    <property type="evidence" value="ECO:0007669"/>
    <property type="project" value="TreeGrafter"/>
</dbReference>
<accession>A0A423MVM0</accession>
<dbReference type="AlphaFoldDB" id="A0A423MVM0"/>
<dbReference type="CDD" id="cd00673">
    <property type="entry name" value="AlaRS_core"/>
    <property type="match status" value="1"/>
</dbReference>
<dbReference type="NCBIfam" id="TIGR00344">
    <property type="entry name" value="alaS"/>
    <property type="match status" value="1"/>
</dbReference>
<dbReference type="PROSITE" id="PS50860">
    <property type="entry name" value="AA_TRNA_LIGASE_II_ALA"/>
    <property type="match status" value="1"/>
</dbReference>
<dbReference type="PANTHER" id="PTHR11777">
    <property type="entry name" value="ALANYL-TRNA SYNTHETASE"/>
    <property type="match status" value="1"/>
</dbReference>
<keyword evidence="5 12" id="KW-0479">Metal-binding</keyword>
<dbReference type="InterPro" id="IPR018162">
    <property type="entry name" value="Ala-tRNA-ligase_IIc_anticod-bd"/>
</dbReference>
<dbReference type="Gene3D" id="3.30.54.20">
    <property type="match status" value="1"/>
</dbReference>
<comment type="catalytic activity">
    <reaction evidence="12">
        <text>tRNA(Ala) + L-alanine + ATP = L-alanyl-tRNA(Ala) + AMP + diphosphate</text>
        <dbReference type="Rhea" id="RHEA:12540"/>
        <dbReference type="Rhea" id="RHEA-COMP:9657"/>
        <dbReference type="Rhea" id="RHEA-COMP:9923"/>
        <dbReference type="ChEBI" id="CHEBI:30616"/>
        <dbReference type="ChEBI" id="CHEBI:33019"/>
        <dbReference type="ChEBI" id="CHEBI:57972"/>
        <dbReference type="ChEBI" id="CHEBI:78442"/>
        <dbReference type="ChEBI" id="CHEBI:78497"/>
        <dbReference type="ChEBI" id="CHEBI:456215"/>
        <dbReference type="EC" id="6.1.1.7"/>
    </reaction>
</comment>
<evidence type="ECO:0000313" key="16">
    <source>
        <dbReference type="Proteomes" id="UP000283650"/>
    </source>
</evidence>
<comment type="domain">
    <text evidence="12">Consists of three domains; the N-terminal catalytic domain, the editing domain and the C-terminal C-Ala domain. The editing domain removes incorrectly charged amino acids, while the C-Ala domain, along with tRNA(Ala), serves as a bridge to cooperatively bring together the editing and aminoacylation centers thus stimulating deacylation of misacylated tRNAs.</text>
</comment>
<dbReference type="Gene3D" id="3.30.930.10">
    <property type="entry name" value="Bira Bifunctional Protein, Domain 2"/>
    <property type="match status" value="1"/>
</dbReference>
<proteinExistence type="inferred from homology"/>
<dbReference type="InterPro" id="IPR018165">
    <property type="entry name" value="Ala-tRNA-synth_IIc_core"/>
</dbReference>
<keyword evidence="3 12" id="KW-0820">tRNA-binding</keyword>
<dbReference type="InterPro" id="IPR018164">
    <property type="entry name" value="Ala-tRNA-synth_IIc_N"/>
</dbReference>
<evidence type="ECO:0000256" key="6">
    <source>
        <dbReference type="ARBA" id="ARBA00022741"/>
    </source>
</evidence>
<keyword evidence="13" id="KW-0175">Coiled coil</keyword>
<dbReference type="PRINTS" id="PR00980">
    <property type="entry name" value="TRNASYNTHALA"/>
</dbReference>
<dbReference type="GO" id="GO:0008270">
    <property type="term" value="F:zinc ion binding"/>
    <property type="evidence" value="ECO:0007669"/>
    <property type="project" value="UniProtKB-UniRule"/>
</dbReference>
<evidence type="ECO:0000256" key="5">
    <source>
        <dbReference type="ARBA" id="ARBA00022723"/>
    </source>
</evidence>
<dbReference type="GO" id="GO:0045892">
    <property type="term" value="P:negative regulation of DNA-templated transcription"/>
    <property type="evidence" value="ECO:0007669"/>
    <property type="project" value="TreeGrafter"/>
</dbReference>
<comment type="similarity">
    <text evidence="2 12">Belongs to the class-II aminoacyl-tRNA synthetase family.</text>
</comment>
<feature type="domain" description="Alanyl-transfer RNA synthetases family profile" evidence="14">
    <location>
        <begin position="1"/>
        <end position="706"/>
    </location>
</feature>
<protein>
    <recommendedName>
        <fullName evidence="12">Alanine--tRNA ligase</fullName>
        <ecNumber evidence="12">6.1.1.7</ecNumber>
    </recommendedName>
    <alternativeName>
        <fullName evidence="12">Alanyl-tRNA synthetase</fullName>
        <shortName evidence="12">AlaRS</shortName>
    </alternativeName>
</protein>
<dbReference type="GO" id="GO:0005524">
    <property type="term" value="F:ATP binding"/>
    <property type="evidence" value="ECO:0007669"/>
    <property type="project" value="UniProtKB-UniRule"/>
</dbReference>
<dbReference type="InterPro" id="IPR012947">
    <property type="entry name" value="tRNA_SAD"/>
</dbReference>
<dbReference type="InterPro" id="IPR045864">
    <property type="entry name" value="aa-tRNA-synth_II/BPL/LPL"/>
</dbReference>